<accession>A0A8A2UE56</accession>
<feature type="transmembrane region" description="Helical" evidence="11">
    <location>
        <begin position="65"/>
        <end position="86"/>
    </location>
</feature>
<keyword evidence="7 11" id="KW-1133">Transmembrane helix</keyword>
<proteinExistence type="inferred from homology"/>
<dbReference type="GO" id="GO:0006508">
    <property type="term" value="P:proteolysis"/>
    <property type="evidence" value="ECO:0007669"/>
    <property type="project" value="UniProtKB-KW"/>
</dbReference>
<dbReference type="GO" id="GO:0004222">
    <property type="term" value="F:metalloendopeptidase activity"/>
    <property type="evidence" value="ECO:0007669"/>
    <property type="project" value="InterPro"/>
</dbReference>
<evidence type="ECO:0000259" key="12">
    <source>
        <dbReference type="Pfam" id="PF01435"/>
    </source>
</evidence>
<comment type="similarity">
    <text evidence="10">Belongs to the peptidase M48 family.</text>
</comment>
<evidence type="ECO:0000256" key="3">
    <source>
        <dbReference type="ARBA" id="ARBA00022692"/>
    </source>
</evidence>
<evidence type="ECO:0000256" key="5">
    <source>
        <dbReference type="ARBA" id="ARBA00022801"/>
    </source>
</evidence>
<evidence type="ECO:0000256" key="9">
    <source>
        <dbReference type="ARBA" id="ARBA00023136"/>
    </source>
</evidence>
<evidence type="ECO:0000256" key="4">
    <source>
        <dbReference type="ARBA" id="ARBA00022723"/>
    </source>
</evidence>
<evidence type="ECO:0000256" key="11">
    <source>
        <dbReference type="SAM" id="Phobius"/>
    </source>
</evidence>
<feature type="transmembrane region" description="Helical" evidence="11">
    <location>
        <begin position="215"/>
        <end position="233"/>
    </location>
</feature>
<dbReference type="AlphaFoldDB" id="A0A8A2UE56"/>
<keyword evidence="8 10" id="KW-0482">Metalloprotease</keyword>
<name>A0A8A2UE56_9EURY</name>
<keyword evidence="4" id="KW-0479">Metal-binding</keyword>
<evidence type="ECO:0000256" key="1">
    <source>
        <dbReference type="ARBA" id="ARBA00022475"/>
    </source>
</evidence>
<dbReference type="Proteomes" id="UP000663191">
    <property type="component" value="Chromosome"/>
</dbReference>
<keyword evidence="2 10" id="KW-0645">Protease</keyword>
<dbReference type="OrthoDB" id="28389at2157"/>
<dbReference type="PANTHER" id="PTHR43221">
    <property type="entry name" value="PROTEASE HTPX"/>
    <property type="match status" value="1"/>
</dbReference>
<keyword evidence="1" id="KW-1003">Cell membrane</keyword>
<dbReference type="InterPro" id="IPR050083">
    <property type="entry name" value="HtpX_protease"/>
</dbReference>
<keyword evidence="6 10" id="KW-0862">Zinc</keyword>
<keyword evidence="5 10" id="KW-0378">Hydrolase</keyword>
<organism evidence="13 14">
    <name type="scientific">Natrinema longum</name>
    <dbReference type="NCBI Taxonomy" id="370324"/>
    <lineage>
        <taxon>Archaea</taxon>
        <taxon>Methanobacteriati</taxon>
        <taxon>Methanobacteriota</taxon>
        <taxon>Stenosarchaea group</taxon>
        <taxon>Halobacteria</taxon>
        <taxon>Halobacteriales</taxon>
        <taxon>Natrialbaceae</taxon>
        <taxon>Natrinema</taxon>
    </lineage>
</organism>
<evidence type="ECO:0000256" key="7">
    <source>
        <dbReference type="ARBA" id="ARBA00022989"/>
    </source>
</evidence>
<protein>
    <submittedName>
        <fullName evidence="13">M48 family metalloprotease</fullName>
    </submittedName>
</protein>
<comment type="cofactor">
    <cofactor evidence="10">
        <name>Zn(2+)</name>
        <dbReference type="ChEBI" id="CHEBI:29105"/>
    </cofactor>
    <text evidence="10">Binds 1 zinc ion per subunit.</text>
</comment>
<dbReference type="EMBL" id="CP071463">
    <property type="protein sequence ID" value="QSW86913.1"/>
    <property type="molecule type" value="Genomic_DNA"/>
</dbReference>
<keyword evidence="14" id="KW-1185">Reference proteome</keyword>
<keyword evidence="3 11" id="KW-0812">Transmembrane</keyword>
<gene>
    <name evidence="13" type="ORF">J0X27_01335</name>
</gene>
<evidence type="ECO:0000256" key="2">
    <source>
        <dbReference type="ARBA" id="ARBA00022670"/>
    </source>
</evidence>
<feature type="domain" description="Peptidase M48" evidence="12">
    <location>
        <begin position="109"/>
        <end position="325"/>
    </location>
</feature>
<evidence type="ECO:0000256" key="6">
    <source>
        <dbReference type="ARBA" id="ARBA00022833"/>
    </source>
</evidence>
<evidence type="ECO:0000256" key="10">
    <source>
        <dbReference type="RuleBase" id="RU003983"/>
    </source>
</evidence>
<keyword evidence="9 11" id="KW-0472">Membrane</keyword>
<feature type="transmembrane region" description="Helical" evidence="11">
    <location>
        <begin position="6"/>
        <end position="29"/>
    </location>
</feature>
<dbReference type="Pfam" id="PF01435">
    <property type="entry name" value="Peptidase_M48"/>
    <property type="match status" value="1"/>
</dbReference>
<feature type="transmembrane region" description="Helical" evidence="11">
    <location>
        <begin position="36"/>
        <end position="53"/>
    </location>
</feature>
<dbReference type="GO" id="GO:0046872">
    <property type="term" value="F:metal ion binding"/>
    <property type="evidence" value="ECO:0007669"/>
    <property type="project" value="UniProtKB-KW"/>
</dbReference>
<evidence type="ECO:0000313" key="14">
    <source>
        <dbReference type="Proteomes" id="UP000663191"/>
    </source>
</evidence>
<evidence type="ECO:0000313" key="13">
    <source>
        <dbReference type="EMBL" id="QSW86913.1"/>
    </source>
</evidence>
<reference evidence="13 14" key="1">
    <citation type="journal article" date="2006" name="Int. J. Syst. Evol. Microbiol.">
        <title>Haloterrigena longa sp. nov. and Haloterrigena limicola sp. nov., extremely halophilic archaea isolated from a salt lake.</title>
        <authorList>
            <person name="Cui H.L."/>
            <person name="Tohty D."/>
            <person name="Zhou P.J."/>
            <person name="Liu S.J."/>
        </authorList>
    </citation>
    <scope>NUCLEOTIDE SEQUENCE [LARGE SCALE GENOMIC DNA]</scope>
    <source>
        <strain evidence="13 14">ABH32</strain>
    </source>
</reference>
<dbReference type="CDD" id="cd07327">
    <property type="entry name" value="M48B_HtpX_like"/>
    <property type="match status" value="1"/>
</dbReference>
<evidence type="ECO:0000256" key="8">
    <source>
        <dbReference type="ARBA" id="ARBA00023049"/>
    </source>
</evidence>
<dbReference type="InterPro" id="IPR001915">
    <property type="entry name" value="Peptidase_M48"/>
</dbReference>
<dbReference type="PANTHER" id="PTHR43221:SF2">
    <property type="entry name" value="PROTEASE HTPX HOMOLOG"/>
    <property type="match status" value="1"/>
</dbReference>
<sequence>MQLSLLWRMLVALTVLTVVSILIAGTAILVGGFLSWLVLLVAAFVLGILLLPVPGDAYGLLSTVLANPIPIVVATGAVLLPVLYYWPVREEIRQFRAELGESGAPASETDPDIAAMTRRLAQQTAIPEPDVYVADRRRPESYAVGGRLDGTIIVTTGLVSRLSAAELEAVIAHELSHLVNGDSRIMDLVLTPLLVAEHIGSDEPPTRRLLLSQPLAYVAYFVLWALLTATTTVQQLCCQFGIAVLSRGREFAADRAGAELTGSPSDLASALETLDDGRERPSEDKRTWAKSASALDILPRETPAGSWDLFRTHPSTDERIARLEGLVLEQVSDGRDGSRRH</sequence>
<dbReference type="Gene3D" id="3.30.2010.10">
    <property type="entry name" value="Metalloproteases ('zincins'), catalytic domain"/>
    <property type="match status" value="1"/>
</dbReference>
<dbReference type="KEGG" id="hlo:J0X27_01335"/>